<comment type="similarity">
    <text evidence="2">Belongs to the CPA3 antiporters (TC 2.A.63) subunit F family.</text>
</comment>
<sequence>MIAIDLSIVVIGLVCLVATYRMLRGPDDAHRAIAADLLMFGILGLIVLLGVRTRSPFTFDIVLIAALVAFLSAISLARALTRGKR</sequence>
<reference evidence="9" key="1">
    <citation type="submission" date="2022-06" db="EMBL/GenBank/DDBJ databases">
        <title>Rothia sp. isolated from sandalwood seedling.</title>
        <authorList>
            <person name="Tuikhar N."/>
            <person name="Kirdat K."/>
            <person name="Thorat V."/>
            <person name="Swetha P."/>
            <person name="Padma S."/>
            <person name="Sundararaj R."/>
            <person name="Yadav A."/>
        </authorList>
    </citation>
    <scope>NUCLEOTIDE SEQUENCE</scope>
    <source>
        <strain evidence="9">AR01</strain>
    </source>
</reference>
<evidence type="ECO:0000313" key="9">
    <source>
        <dbReference type="EMBL" id="MCP3425661.1"/>
    </source>
</evidence>
<protein>
    <submittedName>
        <fullName evidence="9">Monovalent cation/H+ antiporter complex subunit F</fullName>
    </submittedName>
</protein>
<name>A0A9X2HAD0_9MICC</name>
<accession>A0A9X2HAD0</accession>
<dbReference type="AlphaFoldDB" id="A0A9X2HAD0"/>
<evidence type="ECO:0000256" key="4">
    <source>
        <dbReference type="ARBA" id="ARBA00022475"/>
    </source>
</evidence>
<dbReference type="Pfam" id="PF04066">
    <property type="entry name" value="MrpF_PhaF"/>
    <property type="match status" value="1"/>
</dbReference>
<keyword evidence="10" id="KW-1185">Reference proteome</keyword>
<keyword evidence="5 8" id="KW-0812">Transmembrane</keyword>
<dbReference type="Proteomes" id="UP001139502">
    <property type="component" value="Unassembled WGS sequence"/>
</dbReference>
<dbReference type="EMBL" id="JANAFB010000012">
    <property type="protein sequence ID" value="MCP3425661.1"/>
    <property type="molecule type" value="Genomic_DNA"/>
</dbReference>
<keyword evidence="4" id="KW-1003">Cell membrane</keyword>
<evidence type="ECO:0000256" key="6">
    <source>
        <dbReference type="ARBA" id="ARBA00022989"/>
    </source>
</evidence>
<evidence type="ECO:0000256" key="5">
    <source>
        <dbReference type="ARBA" id="ARBA00022692"/>
    </source>
</evidence>
<proteinExistence type="inferred from homology"/>
<dbReference type="PANTHER" id="PTHR34702:SF1">
    <property type="entry name" value="NA(+)_H(+) ANTIPORTER SUBUNIT F"/>
    <property type="match status" value="1"/>
</dbReference>
<comment type="caution">
    <text evidence="9">The sequence shown here is derived from an EMBL/GenBank/DDBJ whole genome shotgun (WGS) entry which is preliminary data.</text>
</comment>
<feature type="transmembrane region" description="Helical" evidence="8">
    <location>
        <begin position="57"/>
        <end position="80"/>
    </location>
</feature>
<evidence type="ECO:0000256" key="7">
    <source>
        <dbReference type="ARBA" id="ARBA00023136"/>
    </source>
</evidence>
<evidence type="ECO:0000256" key="3">
    <source>
        <dbReference type="ARBA" id="ARBA00022448"/>
    </source>
</evidence>
<dbReference type="GO" id="GO:0015385">
    <property type="term" value="F:sodium:proton antiporter activity"/>
    <property type="evidence" value="ECO:0007669"/>
    <property type="project" value="TreeGrafter"/>
</dbReference>
<evidence type="ECO:0000256" key="2">
    <source>
        <dbReference type="ARBA" id="ARBA00009212"/>
    </source>
</evidence>
<evidence type="ECO:0000256" key="8">
    <source>
        <dbReference type="SAM" id="Phobius"/>
    </source>
</evidence>
<keyword evidence="3" id="KW-0813">Transport</keyword>
<keyword evidence="7 8" id="KW-0472">Membrane</keyword>
<dbReference type="GO" id="GO:0005886">
    <property type="term" value="C:plasma membrane"/>
    <property type="evidence" value="ECO:0007669"/>
    <property type="project" value="UniProtKB-SubCell"/>
</dbReference>
<keyword evidence="6 8" id="KW-1133">Transmembrane helix</keyword>
<dbReference type="InterPro" id="IPR007208">
    <property type="entry name" value="MrpF/PhaF-like"/>
</dbReference>
<organism evidence="9 10">
    <name type="scientific">Rothia santali</name>
    <dbReference type="NCBI Taxonomy" id="2949643"/>
    <lineage>
        <taxon>Bacteria</taxon>
        <taxon>Bacillati</taxon>
        <taxon>Actinomycetota</taxon>
        <taxon>Actinomycetes</taxon>
        <taxon>Micrococcales</taxon>
        <taxon>Micrococcaceae</taxon>
        <taxon>Rothia</taxon>
    </lineage>
</organism>
<dbReference type="PANTHER" id="PTHR34702">
    <property type="entry name" value="NA(+)/H(+) ANTIPORTER SUBUNIT F1"/>
    <property type="match status" value="1"/>
</dbReference>
<feature type="transmembrane region" description="Helical" evidence="8">
    <location>
        <begin position="6"/>
        <end position="23"/>
    </location>
</feature>
<gene>
    <name evidence="9" type="ORF">NBM05_06445</name>
</gene>
<dbReference type="RefSeq" id="WP_254165976.1">
    <property type="nucleotide sequence ID" value="NZ_JANAFB010000012.1"/>
</dbReference>
<evidence type="ECO:0000256" key="1">
    <source>
        <dbReference type="ARBA" id="ARBA00004651"/>
    </source>
</evidence>
<evidence type="ECO:0000313" key="10">
    <source>
        <dbReference type="Proteomes" id="UP001139502"/>
    </source>
</evidence>
<comment type="subcellular location">
    <subcellularLocation>
        <location evidence="1">Cell membrane</location>
        <topology evidence="1">Multi-pass membrane protein</topology>
    </subcellularLocation>
</comment>
<feature type="transmembrane region" description="Helical" evidence="8">
    <location>
        <begin position="32"/>
        <end position="51"/>
    </location>
</feature>